<evidence type="ECO:0000313" key="7">
    <source>
        <dbReference type="Proteomes" id="UP000014760"/>
    </source>
</evidence>
<dbReference type="SUPFAM" id="SSF51011">
    <property type="entry name" value="Glycosyl hydrolase domain"/>
    <property type="match status" value="1"/>
</dbReference>
<dbReference type="InterPro" id="IPR048395">
    <property type="entry name" value="Glyco_hydro_31_C"/>
</dbReference>
<organism evidence="5">
    <name type="scientific">Capitella teleta</name>
    <name type="common">Polychaete worm</name>
    <dbReference type="NCBI Taxonomy" id="283909"/>
    <lineage>
        <taxon>Eukaryota</taxon>
        <taxon>Metazoa</taxon>
        <taxon>Spiralia</taxon>
        <taxon>Lophotrochozoa</taxon>
        <taxon>Annelida</taxon>
        <taxon>Polychaeta</taxon>
        <taxon>Sedentaria</taxon>
        <taxon>Scolecida</taxon>
        <taxon>Capitellidae</taxon>
        <taxon>Capitella</taxon>
    </lineage>
</organism>
<dbReference type="PANTHER" id="PTHR43053:SF6">
    <property type="entry name" value="SITS-BINDING PROTEIN"/>
    <property type="match status" value="1"/>
</dbReference>
<feature type="non-terminal residue" evidence="5">
    <location>
        <position position="1"/>
    </location>
</feature>
<protein>
    <recommendedName>
        <fullName evidence="8">Glycoside hydrolase family 31 N-terminal domain-containing protein</fullName>
    </recommendedName>
</protein>
<dbReference type="Gene3D" id="3.20.20.80">
    <property type="entry name" value="Glycosidases"/>
    <property type="match status" value="1"/>
</dbReference>
<dbReference type="Pfam" id="PF21365">
    <property type="entry name" value="Glyco_hydro_31_3rd"/>
    <property type="match status" value="1"/>
</dbReference>
<keyword evidence="2" id="KW-0378">Hydrolase</keyword>
<keyword evidence="7" id="KW-1185">Reference proteome</keyword>
<keyword evidence="2" id="KW-0326">Glycosidase</keyword>
<dbReference type="OMA" id="PFHCLED"/>
<evidence type="ECO:0000313" key="6">
    <source>
        <dbReference type="EnsemblMetazoa" id="CapteP33447"/>
    </source>
</evidence>
<name>R7TS19_CAPTE</name>
<dbReference type="GO" id="GO:0005975">
    <property type="term" value="P:carbohydrate metabolic process"/>
    <property type="evidence" value="ECO:0007669"/>
    <property type="project" value="InterPro"/>
</dbReference>
<comment type="similarity">
    <text evidence="1 2">Belongs to the glycosyl hydrolase 31 family.</text>
</comment>
<dbReference type="CDD" id="cd06592">
    <property type="entry name" value="GH31_NET37"/>
    <property type="match status" value="1"/>
</dbReference>
<dbReference type="OrthoDB" id="10070917at2759"/>
<evidence type="ECO:0000259" key="3">
    <source>
        <dbReference type="Pfam" id="PF01055"/>
    </source>
</evidence>
<reference evidence="5 7" key="2">
    <citation type="journal article" date="2013" name="Nature">
        <title>Insights into bilaterian evolution from three spiralian genomes.</title>
        <authorList>
            <person name="Simakov O."/>
            <person name="Marletaz F."/>
            <person name="Cho S.J."/>
            <person name="Edsinger-Gonzales E."/>
            <person name="Havlak P."/>
            <person name="Hellsten U."/>
            <person name="Kuo D.H."/>
            <person name="Larsson T."/>
            <person name="Lv J."/>
            <person name="Arendt D."/>
            <person name="Savage R."/>
            <person name="Osoegawa K."/>
            <person name="de Jong P."/>
            <person name="Grimwood J."/>
            <person name="Chapman J.A."/>
            <person name="Shapiro H."/>
            <person name="Aerts A."/>
            <person name="Otillar R.P."/>
            <person name="Terry A.Y."/>
            <person name="Boore J.L."/>
            <person name="Grigoriev I.V."/>
            <person name="Lindberg D.R."/>
            <person name="Seaver E.C."/>
            <person name="Weisblat D.A."/>
            <person name="Putnam N.H."/>
            <person name="Rokhsar D.S."/>
        </authorList>
    </citation>
    <scope>NUCLEOTIDE SEQUENCE</scope>
    <source>
        <strain evidence="5 7">I ESC-2004</strain>
    </source>
</reference>
<dbReference type="STRING" id="283909.R7TS19"/>
<evidence type="ECO:0000313" key="5">
    <source>
        <dbReference type="EMBL" id="ELT96444.1"/>
    </source>
</evidence>
<proteinExistence type="inferred from homology"/>
<sequence>WYGGGLLSADLWPLNNATVPVSPFVTSSQFENSGWGSVIDRYWLTSSGVAIHVDSESRLHVGINDAADQQHLCLHSFHEQARYRHEKPSLNYTVCVGLDLRAVHNVMLDQFMMKPRAMPPFEVVARPVWSTFGSMKNTFDQSALQCFVQEIIDHAYSKSLLIVEDGWQAANGGFGFDPERFEDASGMMQGIKESGFNVSLWVHPYFPISADGFQEIVAHEIAVRDSGGVNPGLTQWWNGPHSSLTSTRPVSGVIDLSANGQDWFRRRLEEFRSNYSVENFFFWGGEATTLPHEAQFSGKVYDPSEYTAMYSQFAEQLGSLNIISSAYHSQAYAGLVRLPTSPSTWEGLRSLIPKVLTLSILGYPFILPDSIGGAGWPIPPSEELYVRWMQLNTFFPVMHFSKFPHDFSPAVVEMARDLIALHANLVAPKISALAAESLLNSAPIIRPLWWRDKSPAAHAVQSEFLIGDDILVAPVLVEAAIVRDIYIPNGNWSDGANVHSGPKWIRNYSVQLNHIPHFL</sequence>
<evidence type="ECO:0000259" key="4">
    <source>
        <dbReference type="Pfam" id="PF21365"/>
    </source>
</evidence>
<dbReference type="SUPFAM" id="SSF51445">
    <property type="entry name" value="(Trans)glycosidases"/>
    <property type="match status" value="1"/>
</dbReference>
<feature type="non-terminal residue" evidence="5">
    <location>
        <position position="519"/>
    </location>
</feature>
<dbReference type="InterPro" id="IPR013780">
    <property type="entry name" value="Glyco_hydro_b"/>
</dbReference>
<dbReference type="AlphaFoldDB" id="R7TS19"/>
<dbReference type="EMBL" id="AMQN01011309">
    <property type="status" value="NOT_ANNOTATED_CDS"/>
    <property type="molecule type" value="Genomic_DNA"/>
</dbReference>
<dbReference type="EnsemblMetazoa" id="CapteT33447">
    <property type="protein sequence ID" value="CapteP33447"/>
    <property type="gene ID" value="CapteG33447"/>
</dbReference>
<reference evidence="7" key="1">
    <citation type="submission" date="2012-12" db="EMBL/GenBank/DDBJ databases">
        <authorList>
            <person name="Hellsten U."/>
            <person name="Grimwood J."/>
            <person name="Chapman J.A."/>
            <person name="Shapiro H."/>
            <person name="Aerts A."/>
            <person name="Otillar R.P."/>
            <person name="Terry A.Y."/>
            <person name="Boore J.L."/>
            <person name="Simakov O."/>
            <person name="Marletaz F."/>
            <person name="Cho S.-J."/>
            <person name="Edsinger-Gonzales E."/>
            <person name="Havlak P."/>
            <person name="Kuo D.-H."/>
            <person name="Larsson T."/>
            <person name="Lv J."/>
            <person name="Arendt D."/>
            <person name="Savage R."/>
            <person name="Osoegawa K."/>
            <person name="de Jong P."/>
            <person name="Lindberg D.R."/>
            <person name="Seaver E.C."/>
            <person name="Weisblat D.A."/>
            <person name="Putnam N.H."/>
            <person name="Grigoriev I.V."/>
            <person name="Rokhsar D.S."/>
        </authorList>
    </citation>
    <scope>NUCLEOTIDE SEQUENCE</scope>
    <source>
        <strain evidence="7">I ESC-2004</strain>
    </source>
</reference>
<dbReference type="InterPro" id="IPR000322">
    <property type="entry name" value="Glyco_hydro_31_TIM"/>
</dbReference>
<dbReference type="GO" id="GO:0004553">
    <property type="term" value="F:hydrolase activity, hydrolyzing O-glycosyl compounds"/>
    <property type="evidence" value="ECO:0007669"/>
    <property type="project" value="InterPro"/>
</dbReference>
<evidence type="ECO:0000256" key="1">
    <source>
        <dbReference type="ARBA" id="ARBA00007806"/>
    </source>
</evidence>
<dbReference type="Pfam" id="PF01055">
    <property type="entry name" value="Glyco_hydro_31_2nd"/>
    <property type="match status" value="1"/>
</dbReference>
<gene>
    <name evidence="5" type="ORF">CAPTEDRAFT_33447</name>
</gene>
<dbReference type="PANTHER" id="PTHR43053">
    <property type="entry name" value="GLYCOSIDASE FAMILY 31"/>
    <property type="match status" value="1"/>
</dbReference>
<feature type="domain" description="Glycoside hydrolase family 31 TIM barrel" evidence="3">
    <location>
        <begin position="137"/>
        <end position="425"/>
    </location>
</feature>
<dbReference type="HOGENOM" id="CLU_008294_0_0_1"/>
<reference evidence="6" key="3">
    <citation type="submission" date="2015-06" db="UniProtKB">
        <authorList>
            <consortium name="EnsemblMetazoa"/>
        </authorList>
    </citation>
    <scope>IDENTIFICATION</scope>
</reference>
<accession>R7TS19</accession>
<evidence type="ECO:0008006" key="8">
    <source>
        <dbReference type="Google" id="ProtNLM"/>
    </source>
</evidence>
<dbReference type="Proteomes" id="UP000014760">
    <property type="component" value="Unassembled WGS sequence"/>
</dbReference>
<dbReference type="Gene3D" id="2.60.40.1180">
    <property type="entry name" value="Golgi alpha-mannosidase II"/>
    <property type="match status" value="1"/>
</dbReference>
<evidence type="ECO:0000256" key="2">
    <source>
        <dbReference type="RuleBase" id="RU361185"/>
    </source>
</evidence>
<dbReference type="EMBL" id="KB308820">
    <property type="protein sequence ID" value="ELT96444.1"/>
    <property type="molecule type" value="Genomic_DNA"/>
</dbReference>
<dbReference type="InterPro" id="IPR017853">
    <property type="entry name" value="GH"/>
</dbReference>
<dbReference type="InterPro" id="IPR050985">
    <property type="entry name" value="Alpha-glycosidase_related"/>
</dbReference>
<feature type="domain" description="Glycosyl hydrolase family 31 C-terminal" evidence="4">
    <location>
        <begin position="442"/>
        <end position="518"/>
    </location>
</feature>